<dbReference type="Gene3D" id="1.20.58.2220">
    <property type="entry name" value="Formin, FH2 domain"/>
    <property type="match status" value="1"/>
</dbReference>
<dbReference type="PANTHER" id="PTHR23213:SF177">
    <property type="entry name" value="FORMIN-LIKE PROTEIN 11"/>
    <property type="match status" value="1"/>
</dbReference>
<dbReference type="InterPro" id="IPR042201">
    <property type="entry name" value="FH2_Formin_sf"/>
</dbReference>
<organism evidence="6 7">
    <name type="scientific">Abeliophyllum distichum</name>
    <dbReference type="NCBI Taxonomy" id="126358"/>
    <lineage>
        <taxon>Eukaryota</taxon>
        <taxon>Viridiplantae</taxon>
        <taxon>Streptophyta</taxon>
        <taxon>Embryophyta</taxon>
        <taxon>Tracheophyta</taxon>
        <taxon>Spermatophyta</taxon>
        <taxon>Magnoliopsida</taxon>
        <taxon>eudicotyledons</taxon>
        <taxon>Gunneridae</taxon>
        <taxon>Pentapetalae</taxon>
        <taxon>asterids</taxon>
        <taxon>lamiids</taxon>
        <taxon>Lamiales</taxon>
        <taxon>Oleaceae</taxon>
        <taxon>Forsythieae</taxon>
        <taxon>Abeliophyllum</taxon>
    </lineage>
</organism>
<feature type="compositionally biased region" description="Pro residues" evidence="3">
    <location>
        <begin position="456"/>
        <end position="468"/>
    </location>
</feature>
<dbReference type="Pfam" id="PF02181">
    <property type="entry name" value="FH2"/>
    <property type="match status" value="1"/>
</dbReference>
<feature type="compositionally biased region" description="Polar residues" evidence="3">
    <location>
        <begin position="392"/>
        <end position="403"/>
    </location>
</feature>
<dbReference type="PROSITE" id="PS51444">
    <property type="entry name" value="FH2"/>
    <property type="match status" value="1"/>
</dbReference>
<dbReference type="AlphaFoldDB" id="A0ABD1RQ09"/>
<gene>
    <name evidence="6" type="ORF">Adt_26125</name>
</gene>
<dbReference type="SUPFAM" id="SSF101447">
    <property type="entry name" value="Formin homology 2 domain (FH2 domain)"/>
    <property type="match status" value="1"/>
</dbReference>
<feature type="transmembrane region" description="Helical" evidence="4">
    <location>
        <begin position="162"/>
        <end position="185"/>
    </location>
</feature>
<dbReference type="InterPro" id="IPR015425">
    <property type="entry name" value="FH2_Formin"/>
</dbReference>
<accession>A0ABD1RQ09</accession>
<keyword evidence="4" id="KW-1133">Transmembrane helix</keyword>
<keyword evidence="7" id="KW-1185">Reference proteome</keyword>
<dbReference type="SMART" id="SM00498">
    <property type="entry name" value="FH2"/>
    <property type="match status" value="1"/>
</dbReference>
<comment type="caution">
    <text evidence="6">The sequence shown here is derived from an EMBL/GenBank/DDBJ whole genome shotgun (WGS) entry which is preliminary data.</text>
</comment>
<sequence length="923" mass="102108">MGHGFQIFYTIFVIIFILTSYHCTHILVLKASFNAVEYYFKLPGLKEVYYTENNGRAGLEETHIGVDGNEDQKALILEKFRVLLGLKSFNIRGATLHAYSPTPAPAPAPTPSPEPNIATEAPAPSPVLHPHGHARRPLHNYHRPIPSAHKIQKNDKGSSTRVLTAVLVSVGVTSLVLCAIGLSWGCREFGRRRRRSKRTISVFSTDAGKSKYMSTQSSVKKVSSDLGPDLFYLDSLETALEPEICCLKLNSNTQSTINCPMQESEEPVKELVESESENDRCLDVGEITSACEISEYKYEFDGCNSSSCGEKIIPEEVHSIDDKFIPDEAHSSDDESFHSVCDSHSSHARLSNASAGSLSDNSEIFSKNELKVSSHCSVDAATEPIHIPISNSQSQRPLAASQSLPPPPPPPPPPPVEHISPSIPSSKKRIPNVSCPKYVDSSSESNKTSHIELSLPRPPQAPPIAPTGIPPPPCPPTFPKGNVNSLKVPPPPPSQFTQHTPLGKDGAPLPKLKPLHWDKVRAAPDRSTVWDKLRSSSFEFDEEMIESLFGYNLQNTMKNDEVKSKTPSPSKHVLEPKRLQNITILSKALNVSTEQVCEALIQGDGLSLQDLEALAKMVPTNEEEAKLANYKGDSNELGSAEKLVKAMLKVPFAFLRIEAMLYRETFEDEVLHLRKSFSMLEEACKELRSNRLFLKLLEAVLKTGNRMNVGTIRGGAIAFKLDALLKLADVKGTDGKTTLLHFVVQEIIRSEGFRVSDSIMGKINQMSKTSKIEDKEESYRRMGLDLVSGLSTELCNVKKMATIDLDVLASSVSNLSDGMSKLQHLIPKILKMEGENGNFVNSMRSFLKYAEMKLNELQEDENGVLLHVRQMTEYFHGDVSKDESNPLRIFVIVRDFLNMLDNVCKELKSSKTPRSPNPLAPFR</sequence>
<keyword evidence="4" id="KW-0812">Transmembrane</keyword>
<feature type="region of interest" description="Disordered" evidence="3">
    <location>
        <begin position="392"/>
        <end position="468"/>
    </location>
</feature>
<evidence type="ECO:0000256" key="4">
    <source>
        <dbReference type="SAM" id="Phobius"/>
    </source>
</evidence>
<reference evidence="7" key="1">
    <citation type="submission" date="2024-07" db="EMBL/GenBank/DDBJ databases">
        <title>Two chromosome-level genome assemblies of Korean endemic species Abeliophyllum distichum and Forsythia ovata (Oleaceae).</title>
        <authorList>
            <person name="Jang H."/>
        </authorList>
    </citation>
    <scope>NUCLEOTIDE SEQUENCE [LARGE SCALE GENOMIC DNA]</scope>
</reference>
<evidence type="ECO:0000256" key="3">
    <source>
        <dbReference type="SAM" id="MobiDB-lite"/>
    </source>
</evidence>
<feature type="compositionally biased region" description="Pro residues" evidence="3">
    <location>
        <begin position="102"/>
        <end position="114"/>
    </location>
</feature>
<feature type="region of interest" description="Disordered" evidence="3">
    <location>
        <begin position="102"/>
        <end position="142"/>
    </location>
</feature>
<feature type="compositionally biased region" description="Basic residues" evidence="3">
    <location>
        <begin position="130"/>
        <end position="142"/>
    </location>
</feature>
<feature type="transmembrane region" description="Helical" evidence="4">
    <location>
        <begin position="6"/>
        <end position="29"/>
    </location>
</feature>
<evidence type="ECO:0000256" key="2">
    <source>
        <dbReference type="RuleBase" id="RU361260"/>
    </source>
</evidence>
<dbReference type="Proteomes" id="UP001604336">
    <property type="component" value="Unassembled WGS sequence"/>
</dbReference>
<evidence type="ECO:0000256" key="1">
    <source>
        <dbReference type="ARBA" id="ARBA00025793"/>
    </source>
</evidence>
<protein>
    <recommendedName>
        <fullName evidence="2">Formin-like protein</fullName>
    </recommendedName>
</protein>
<dbReference type="PANTHER" id="PTHR23213">
    <property type="entry name" value="FORMIN-RELATED"/>
    <property type="match status" value="1"/>
</dbReference>
<evidence type="ECO:0000313" key="7">
    <source>
        <dbReference type="Proteomes" id="UP001604336"/>
    </source>
</evidence>
<name>A0ABD1RQ09_9LAMI</name>
<keyword evidence="4" id="KW-0472">Membrane</keyword>
<feature type="compositionally biased region" description="Pro residues" evidence="3">
    <location>
        <begin position="404"/>
        <end position="416"/>
    </location>
</feature>
<feature type="domain" description="FH2" evidence="5">
    <location>
        <begin position="502"/>
        <end position="923"/>
    </location>
</feature>
<dbReference type="EMBL" id="JBFOLK010000008">
    <property type="protein sequence ID" value="KAL2490497.1"/>
    <property type="molecule type" value="Genomic_DNA"/>
</dbReference>
<comment type="similarity">
    <text evidence="1">Belongs to the formin-like family. Class-I subfamily.</text>
</comment>
<evidence type="ECO:0000259" key="5">
    <source>
        <dbReference type="PROSITE" id="PS51444"/>
    </source>
</evidence>
<dbReference type="InterPro" id="IPR027643">
    <property type="entry name" value="Formin-like_plant"/>
</dbReference>
<evidence type="ECO:0000313" key="6">
    <source>
        <dbReference type="EMBL" id="KAL2490497.1"/>
    </source>
</evidence>
<proteinExistence type="inferred from homology"/>